<feature type="domain" description="C3H1-type" evidence="3">
    <location>
        <begin position="246"/>
        <end position="275"/>
    </location>
</feature>
<sequence>MSSMEVSTAAGPEALASKDDTSTVSPTASSNMDFGIPADLILMDSPPISFSQAKRTSEDMNYHWRKHINDGLNSLQPQVSLQPSHADHFSQSSWNFNTSYQQIPRSSANTNGETVPMSSIVPGPVYPTETQMKFARLYGLRRKNGSYVPLIPVDELHGLDFSRLQCRSGAENMIVLPELQLPVIPRAGEDDMVPASLVKSLLLNCCHHPDGAYGAHVGGAEADEVQKHINSIVATSPLGHRFTEPRRHKIYCDKWIHEGICAFTQLGCKYKHEMPMDKKTQLSLGLNNGIPKWYKQKQQARFQRADSHSSPGSAMGSNSSTSSTPYTQASWRNNCMTPVRAITDHHAAVQSYNFPNFGPIAPPLTSYHSRKAPITNGNLFDTLRKEDWSEEEGEIFYERRR</sequence>
<keyword evidence="1" id="KW-0863">Zinc-finger</keyword>
<dbReference type="AlphaFoldDB" id="A0A9P8CGX4"/>
<protein>
    <recommendedName>
        <fullName evidence="3">C3H1-type domain-containing protein</fullName>
    </recommendedName>
</protein>
<dbReference type="GO" id="GO:0008270">
    <property type="term" value="F:zinc ion binding"/>
    <property type="evidence" value="ECO:0007669"/>
    <property type="project" value="UniProtKB-KW"/>
</dbReference>
<gene>
    <name evidence="4" type="ORF">BJ878DRAFT_297554</name>
</gene>
<keyword evidence="1" id="KW-0862">Zinc</keyword>
<name>A0A9P8CGX4_9HELO</name>
<organism evidence="4 5">
    <name type="scientific">Calycina marina</name>
    <dbReference type="NCBI Taxonomy" id="1763456"/>
    <lineage>
        <taxon>Eukaryota</taxon>
        <taxon>Fungi</taxon>
        <taxon>Dikarya</taxon>
        <taxon>Ascomycota</taxon>
        <taxon>Pezizomycotina</taxon>
        <taxon>Leotiomycetes</taxon>
        <taxon>Helotiales</taxon>
        <taxon>Pezizellaceae</taxon>
        <taxon>Calycina</taxon>
    </lineage>
</organism>
<feature type="region of interest" description="Disordered" evidence="2">
    <location>
        <begin position="1"/>
        <end position="30"/>
    </location>
</feature>
<proteinExistence type="predicted"/>
<keyword evidence="1" id="KW-0479">Metal-binding</keyword>
<keyword evidence="5" id="KW-1185">Reference proteome</keyword>
<evidence type="ECO:0000256" key="2">
    <source>
        <dbReference type="SAM" id="MobiDB-lite"/>
    </source>
</evidence>
<feature type="zinc finger region" description="C3H1-type" evidence="1">
    <location>
        <begin position="246"/>
        <end position="275"/>
    </location>
</feature>
<dbReference type="PROSITE" id="PS50103">
    <property type="entry name" value="ZF_C3H1"/>
    <property type="match status" value="1"/>
</dbReference>
<comment type="caution">
    <text evidence="4">The sequence shown here is derived from an EMBL/GenBank/DDBJ whole genome shotgun (WGS) entry which is preliminary data.</text>
</comment>
<dbReference type="InterPro" id="IPR000571">
    <property type="entry name" value="Znf_CCCH"/>
</dbReference>
<evidence type="ECO:0000256" key="1">
    <source>
        <dbReference type="PROSITE-ProRule" id="PRU00723"/>
    </source>
</evidence>
<dbReference type="OrthoDB" id="5355510at2759"/>
<feature type="region of interest" description="Disordered" evidence="2">
    <location>
        <begin position="297"/>
        <end position="327"/>
    </location>
</feature>
<evidence type="ECO:0000259" key="3">
    <source>
        <dbReference type="PROSITE" id="PS50103"/>
    </source>
</evidence>
<feature type="compositionally biased region" description="Low complexity" evidence="2">
    <location>
        <begin position="308"/>
        <end position="323"/>
    </location>
</feature>
<reference evidence="4" key="1">
    <citation type="journal article" date="2021" name="IMA Fungus">
        <title>Genomic characterization of three marine fungi, including Emericellopsis atlantica sp. nov. with signatures of a generalist lifestyle and marine biomass degradation.</title>
        <authorList>
            <person name="Hagestad O.C."/>
            <person name="Hou L."/>
            <person name="Andersen J.H."/>
            <person name="Hansen E.H."/>
            <person name="Altermark B."/>
            <person name="Li C."/>
            <person name="Kuhnert E."/>
            <person name="Cox R.J."/>
            <person name="Crous P.W."/>
            <person name="Spatafora J.W."/>
            <person name="Lail K."/>
            <person name="Amirebrahimi M."/>
            <person name="Lipzen A."/>
            <person name="Pangilinan J."/>
            <person name="Andreopoulos W."/>
            <person name="Hayes R.D."/>
            <person name="Ng V."/>
            <person name="Grigoriev I.V."/>
            <person name="Jackson S.A."/>
            <person name="Sutton T.D.S."/>
            <person name="Dobson A.D.W."/>
            <person name="Rama T."/>
        </authorList>
    </citation>
    <scope>NUCLEOTIDE SEQUENCE</scope>
    <source>
        <strain evidence="4">TRa3180A</strain>
    </source>
</reference>
<dbReference type="Proteomes" id="UP000887226">
    <property type="component" value="Unassembled WGS sequence"/>
</dbReference>
<evidence type="ECO:0000313" key="4">
    <source>
        <dbReference type="EMBL" id="KAG9246297.1"/>
    </source>
</evidence>
<accession>A0A9P8CGX4</accession>
<evidence type="ECO:0000313" key="5">
    <source>
        <dbReference type="Proteomes" id="UP000887226"/>
    </source>
</evidence>
<dbReference type="EMBL" id="MU253810">
    <property type="protein sequence ID" value="KAG9246297.1"/>
    <property type="molecule type" value="Genomic_DNA"/>
</dbReference>